<dbReference type="GO" id="GO:0030170">
    <property type="term" value="F:pyridoxal phosphate binding"/>
    <property type="evidence" value="ECO:0007669"/>
    <property type="project" value="InterPro"/>
</dbReference>
<evidence type="ECO:0000256" key="1">
    <source>
        <dbReference type="ARBA" id="ARBA00001933"/>
    </source>
</evidence>
<keyword evidence="5 9" id="KW-0808">Transferase</keyword>
<evidence type="ECO:0000313" key="9">
    <source>
        <dbReference type="EMBL" id="PJB57050.1"/>
    </source>
</evidence>
<organism evidence="9 10">
    <name type="scientific">Candidatus Infernicultor aquiphilus</name>
    <dbReference type="NCBI Taxonomy" id="1805029"/>
    <lineage>
        <taxon>Bacteria</taxon>
        <taxon>Pseudomonadati</taxon>
        <taxon>Atribacterota</taxon>
        <taxon>Candidatus Phoenicimicrobiia</taxon>
        <taxon>Candidatus Pheonicimicrobiales</taxon>
        <taxon>Candidatus Phoenicimicrobiaceae</taxon>
        <taxon>Candidatus Infernicultor</taxon>
    </lineage>
</organism>
<dbReference type="EMBL" id="PFIP01000015">
    <property type="protein sequence ID" value="PIX35253.1"/>
    <property type="molecule type" value="Genomic_DNA"/>
</dbReference>
<dbReference type="PANTHER" id="PTHR42790:SF19">
    <property type="entry name" value="KYNURENINE_ALPHA-AMINOADIPATE AMINOTRANSFERASE, MITOCHONDRIAL"/>
    <property type="match status" value="1"/>
</dbReference>
<comment type="cofactor">
    <cofactor evidence="1">
        <name>pyridoxal 5'-phosphate</name>
        <dbReference type="ChEBI" id="CHEBI:597326"/>
    </cofactor>
</comment>
<dbReference type="Proteomes" id="UP000231493">
    <property type="component" value="Unassembled WGS sequence"/>
</dbReference>
<dbReference type="InterPro" id="IPR004839">
    <property type="entry name" value="Aminotransferase_I/II_large"/>
</dbReference>
<accession>A0A2M8CDC1</accession>
<proteinExistence type="inferred from homology"/>
<reference evidence="10 11" key="1">
    <citation type="submission" date="2017-09" db="EMBL/GenBank/DDBJ databases">
        <title>Depth-based differentiation of microbial function through sediment-hosted aquifers and enrichment of novel symbionts in the deep terrestrial subsurface.</title>
        <authorList>
            <person name="Probst A.J."/>
            <person name="Ladd B."/>
            <person name="Jarett J.K."/>
            <person name="Geller-Mcgrath D.E."/>
            <person name="Sieber C.M."/>
            <person name="Emerson J.B."/>
            <person name="Anantharaman K."/>
            <person name="Thomas B.C."/>
            <person name="Malmstrom R."/>
            <person name="Stieglmeier M."/>
            <person name="Klingl A."/>
            <person name="Woyke T."/>
            <person name="Ryan C.M."/>
            <person name="Banfield J.F."/>
        </authorList>
    </citation>
    <scope>NUCLEOTIDE SEQUENCE [LARGE SCALE GENOMIC DNA]</scope>
    <source>
        <strain evidence="9">CG_4_9_14_3_um_filter_33_16</strain>
    </source>
</reference>
<dbReference type="Pfam" id="PF00155">
    <property type="entry name" value="Aminotran_1_2"/>
    <property type="match status" value="1"/>
</dbReference>
<evidence type="ECO:0000259" key="7">
    <source>
        <dbReference type="Pfam" id="PF00155"/>
    </source>
</evidence>
<evidence type="ECO:0000313" key="11">
    <source>
        <dbReference type="Proteomes" id="UP000231493"/>
    </source>
</evidence>
<evidence type="ECO:0000256" key="4">
    <source>
        <dbReference type="ARBA" id="ARBA00022576"/>
    </source>
</evidence>
<dbReference type="InterPro" id="IPR015424">
    <property type="entry name" value="PyrdxlP-dep_Trfase"/>
</dbReference>
<evidence type="ECO:0000256" key="5">
    <source>
        <dbReference type="ARBA" id="ARBA00022679"/>
    </source>
</evidence>
<evidence type="ECO:0000256" key="6">
    <source>
        <dbReference type="ARBA" id="ARBA00022898"/>
    </source>
</evidence>
<dbReference type="InterPro" id="IPR050859">
    <property type="entry name" value="Class-I_PLP-dep_aminotransf"/>
</dbReference>
<dbReference type="InterPro" id="IPR015421">
    <property type="entry name" value="PyrdxlP-dep_Trfase_major"/>
</dbReference>
<reference evidence="8" key="2">
    <citation type="submission" date="2017-09" db="EMBL/GenBank/DDBJ databases">
        <title>Depth-based differentiation of microbial function through sediment-hosted aquifers and enrichment of novel symbionts in the deep terrestrial subsurface.</title>
        <authorList>
            <person name="Probst A.J."/>
            <person name="Ladd B."/>
            <person name="Jarett J.K."/>
            <person name="Geller-Mcgrath D.E."/>
            <person name="Sieber C.M.K."/>
            <person name="Emerson J.B."/>
            <person name="Anantharaman K."/>
            <person name="Thomas B.C."/>
            <person name="Malmstrom R."/>
            <person name="Stieglmeier M."/>
            <person name="Klingl A."/>
            <person name="Woyke T."/>
            <person name="Ryan C.M."/>
            <person name="Banfield J.F."/>
        </authorList>
    </citation>
    <scope>NUCLEOTIDE SEQUENCE</scope>
    <source>
        <strain evidence="8">CG_4_8_14_3_um_filter_34_18</strain>
    </source>
</reference>
<feature type="domain" description="Aminotransferase class I/classII large" evidence="7">
    <location>
        <begin position="34"/>
        <end position="393"/>
    </location>
</feature>
<protein>
    <submittedName>
        <fullName evidence="9">Aminotransferase</fullName>
    </submittedName>
</protein>
<evidence type="ECO:0000313" key="8">
    <source>
        <dbReference type="EMBL" id="PIX35253.1"/>
    </source>
</evidence>
<name>A0A2M8CDC1_9BACT</name>
<dbReference type="GO" id="GO:1901605">
    <property type="term" value="P:alpha-amino acid metabolic process"/>
    <property type="evidence" value="ECO:0007669"/>
    <property type="project" value="TreeGrafter"/>
</dbReference>
<evidence type="ECO:0000313" key="10">
    <source>
        <dbReference type="Proteomes" id="UP000228560"/>
    </source>
</evidence>
<dbReference type="AlphaFoldDB" id="A0A2M8CDC1"/>
<dbReference type="PANTHER" id="PTHR42790">
    <property type="entry name" value="AMINOTRANSFERASE"/>
    <property type="match status" value="1"/>
</dbReference>
<evidence type="ECO:0000256" key="2">
    <source>
        <dbReference type="ARBA" id="ARBA00007441"/>
    </source>
</evidence>
<sequence length="403" mass="45435">MSINIEEFYSVLASRMKASTIRETLKIIQRSNVISLAGGMPDPATFPAKEINQVTQQILAKNSACALQYSSTEGLPELRELILNWFSEDNKKLGLDNIVITSGSQQGLDLMSKVLLNPGDIVIVELPSYLAALNAFRSYGGEMKGISMDNEGVEVDILEETLTQLKKEGQKVKFIYTISNFQNSAGVTMSLPRRKRVLEIAQKFEVFILEDNPYDKLRFEGEPLPSIYSLDNEGYVISLGTFSKILCPGLRLAWVLGDKKIIEKIVIMKQATDLCTTILNQLIVYEYCRQNDIDKNIESNIKIYRKKRDVMLKALSKYFPSEASWTKPEGGFFVFVTLPEYIDVDVMFPEAIEEGVAYVSGSAFFANGKGKNTMRLSFCYPKEEDIEEGIKRLGKVIKKRIKN</sequence>
<dbReference type="CDD" id="cd00609">
    <property type="entry name" value="AAT_like"/>
    <property type="match status" value="1"/>
</dbReference>
<evidence type="ECO:0000256" key="3">
    <source>
        <dbReference type="ARBA" id="ARBA00011738"/>
    </source>
</evidence>
<comment type="caution">
    <text evidence="9">The sequence shown here is derived from an EMBL/GenBank/DDBJ whole genome shotgun (WGS) entry which is preliminary data.</text>
</comment>
<comment type="subunit">
    <text evidence="3">Homodimer.</text>
</comment>
<dbReference type="InterPro" id="IPR015422">
    <property type="entry name" value="PyrdxlP-dep_Trfase_small"/>
</dbReference>
<dbReference type="Gene3D" id="3.90.1150.10">
    <property type="entry name" value="Aspartate Aminotransferase, domain 1"/>
    <property type="match status" value="1"/>
</dbReference>
<accession>A0A2M7KAT6</accession>
<keyword evidence="6" id="KW-0663">Pyridoxal phosphate</keyword>
<dbReference type="GO" id="GO:0008483">
    <property type="term" value="F:transaminase activity"/>
    <property type="evidence" value="ECO:0007669"/>
    <property type="project" value="UniProtKB-KW"/>
</dbReference>
<dbReference type="FunFam" id="3.40.640.10:FF:000053">
    <property type="entry name" value="Aminotransferase, class I"/>
    <property type="match status" value="1"/>
</dbReference>
<dbReference type="EMBL" id="PFTV01000087">
    <property type="protein sequence ID" value="PJB57050.1"/>
    <property type="molecule type" value="Genomic_DNA"/>
</dbReference>
<gene>
    <name evidence="9" type="ORF">CO097_03540</name>
    <name evidence="8" type="ORF">COZ58_00900</name>
</gene>
<dbReference type="Proteomes" id="UP000228560">
    <property type="component" value="Unassembled WGS sequence"/>
</dbReference>
<keyword evidence="4 9" id="KW-0032">Aminotransferase</keyword>
<dbReference type="SUPFAM" id="SSF53383">
    <property type="entry name" value="PLP-dependent transferases"/>
    <property type="match status" value="1"/>
</dbReference>
<comment type="similarity">
    <text evidence="2">Belongs to the class-I pyridoxal-phosphate-dependent aminotransferase family.</text>
</comment>
<dbReference type="Gene3D" id="3.40.640.10">
    <property type="entry name" value="Type I PLP-dependent aspartate aminotransferase-like (Major domain)"/>
    <property type="match status" value="1"/>
</dbReference>